<dbReference type="EMBL" id="JBHUEY010000006">
    <property type="protein sequence ID" value="MFD1785500.1"/>
    <property type="molecule type" value="Genomic_DNA"/>
</dbReference>
<dbReference type="PANTHER" id="PTHR24171:SF10">
    <property type="entry name" value="ANKYRIN REPEAT DOMAIN-CONTAINING PROTEIN 29-LIKE"/>
    <property type="match status" value="1"/>
</dbReference>
<feature type="repeat" description="ANK" evidence="3">
    <location>
        <begin position="9"/>
        <end position="41"/>
    </location>
</feature>
<proteinExistence type="predicted"/>
<protein>
    <submittedName>
        <fullName evidence="4">Ankyrin repeat domain-containing protein</fullName>
    </submittedName>
</protein>
<keyword evidence="5" id="KW-1185">Reference proteome</keyword>
<evidence type="ECO:0000256" key="3">
    <source>
        <dbReference type="PROSITE-ProRule" id="PRU00023"/>
    </source>
</evidence>
<dbReference type="SMART" id="SM00248">
    <property type="entry name" value="ANK"/>
    <property type="match status" value="3"/>
</dbReference>
<evidence type="ECO:0000313" key="4">
    <source>
        <dbReference type="EMBL" id="MFD1785500.1"/>
    </source>
</evidence>
<dbReference type="Gene3D" id="1.25.40.20">
    <property type="entry name" value="Ankyrin repeat-containing domain"/>
    <property type="match status" value="1"/>
</dbReference>
<dbReference type="Proteomes" id="UP001597237">
    <property type="component" value="Unassembled WGS sequence"/>
</dbReference>
<dbReference type="PROSITE" id="PS50088">
    <property type="entry name" value="ANK_REPEAT"/>
    <property type="match status" value="2"/>
</dbReference>
<keyword evidence="2 3" id="KW-0040">ANK repeat</keyword>
<dbReference type="InterPro" id="IPR002110">
    <property type="entry name" value="Ankyrin_rpt"/>
</dbReference>
<comment type="caution">
    <text evidence="4">The sequence shown here is derived from an EMBL/GenBank/DDBJ whole genome shotgun (WGS) entry which is preliminary data.</text>
</comment>
<dbReference type="PANTHER" id="PTHR24171">
    <property type="entry name" value="ANKYRIN REPEAT DOMAIN-CONTAINING PROTEIN 39-RELATED"/>
    <property type="match status" value="1"/>
</dbReference>
<dbReference type="PROSITE" id="PS50297">
    <property type="entry name" value="ANK_REP_REGION"/>
    <property type="match status" value="2"/>
</dbReference>
<dbReference type="RefSeq" id="WP_377281560.1">
    <property type="nucleotide sequence ID" value="NZ_JBHRSI010000004.1"/>
</dbReference>
<reference evidence="5" key="1">
    <citation type="journal article" date="2019" name="Int. J. Syst. Evol. Microbiol.">
        <title>The Global Catalogue of Microorganisms (GCM) 10K type strain sequencing project: providing services to taxonomists for standard genome sequencing and annotation.</title>
        <authorList>
            <consortium name="The Broad Institute Genomics Platform"/>
            <consortium name="The Broad Institute Genome Sequencing Center for Infectious Disease"/>
            <person name="Wu L."/>
            <person name="Ma J."/>
        </authorList>
    </citation>
    <scope>NUCLEOTIDE SEQUENCE [LARGE SCALE GENOMIC DNA]</scope>
    <source>
        <strain evidence="5">DFY28</strain>
    </source>
</reference>
<dbReference type="InterPro" id="IPR036770">
    <property type="entry name" value="Ankyrin_rpt-contain_sf"/>
</dbReference>
<gene>
    <name evidence="4" type="ORF">ACFSC0_19025</name>
</gene>
<feature type="repeat" description="ANK" evidence="3">
    <location>
        <begin position="42"/>
        <end position="74"/>
    </location>
</feature>
<accession>A0ABW4N899</accession>
<organism evidence="4 5">
    <name type="scientific">Phenylobacterium terrae</name>
    <dbReference type="NCBI Taxonomy" id="2665495"/>
    <lineage>
        <taxon>Bacteria</taxon>
        <taxon>Pseudomonadati</taxon>
        <taxon>Pseudomonadota</taxon>
        <taxon>Alphaproteobacteria</taxon>
        <taxon>Caulobacterales</taxon>
        <taxon>Caulobacteraceae</taxon>
        <taxon>Phenylobacterium</taxon>
    </lineage>
</organism>
<dbReference type="Pfam" id="PF12796">
    <property type="entry name" value="Ank_2"/>
    <property type="match status" value="1"/>
</dbReference>
<sequence length="131" mass="13520">MAPPPLDRLGRSPLHYAAAEGASESVAKLIGAGADVSLPDRAGWTPLHFAAQSGGAPTIRLLISAGASIDSRDEHGNTPLWRAVFNFRGDSGSIDALKAAGADEYAENADGVSPHSLARSIANYGVARLFP</sequence>
<evidence type="ECO:0000313" key="5">
    <source>
        <dbReference type="Proteomes" id="UP001597237"/>
    </source>
</evidence>
<evidence type="ECO:0000256" key="2">
    <source>
        <dbReference type="ARBA" id="ARBA00023043"/>
    </source>
</evidence>
<name>A0ABW4N899_9CAUL</name>
<evidence type="ECO:0000256" key="1">
    <source>
        <dbReference type="ARBA" id="ARBA00022737"/>
    </source>
</evidence>
<dbReference type="SUPFAM" id="SSF48403">
    <property type="entry name" value="Ankyrin repeat"/>
    <property type="match status" value="1"/>
</dbReference>
<dbReference type="PRINTS" id="PR01415">
    <property type="entry name" value="ANKYRIN"/>
</dbReference>
<keyword evidence="1" id="KW-0677">Repeat</keyword>